<gene>
    <name evidence="1" type="ORF">ACFPCY_00840</name>
</gene>
<accession>A0ABV9TP53</accession>
<protein>
    <submittedName>
        <fullName evidence="1">Uncharacterized protein</fullName>
    </submittedName>
</protein>
<organism evidence="1 2">
    <name type="scientific">Actinomadura gamaensis</name>
    <dbReference type="NCBI Taxonomy" id="1763541"/>
    <lineage>
        <taxon>Bacteria</taxon>
        <taxon>Bacillati</taxon>
        <taxon>Actinomycetota</taxon>
        <taxon>Actinomycetes</taxon>
        <taxon>Streptosporangiales</taxon>
        <taxon>Thermomonosporaceae</taxon>
        <taxon>Actinomadura</taxon>
    </lineage>
</organism>
<evidence type="ECO:0000313" key="2">
    <source>
        <dbReference type="Proteomes" id="UP001595872"/>
    </source>
</evidence>
<name>A0ABV9TP53_9ACTN</name>
<keyword evidence="2" id="KW-1185">Reference proteome</keyword>
<sequence>MTAPALHRGMLAVDIVAFGTRRDPDVQLHLRASIHGLTERTCAAAGVSWKSAHHEDRGDGLYLIAEPGTGPSVLLTRLVPELLSEVRRHNKLASAVAQLRLRVAVHAGFVQLDRHGATGTSLTELFRLLEAPAFRTVMADPGTDLAVVVSDYLYREVVQHDIHLAGGFTAIPVEVKEALMRGWVWVPPSPTRASADLGSPSPTRTSADLVPPELRFRTPVTQDRRLILTMIAGLVELLDDTPGKPG</sequence>
<dbReference type="Proteomes" id="UP001595872">
    <property type="component" value="Unassembled WGS sequence"/>
</dbReference>
<comment type="caution">
    <text evidence="1">The sequence shown here is derived from an EMBL/GenBank/DDBJ whole genome shotgun (WGS) entry which is preliminary data.</text>
</comment>
<evidence type="ECO:0000313" key="1">
    <source>
        <dbReference type="EMBL" id="MFC4905853.1"/>
    </source>
</evidence>
<reference evidence="2" key="1">
    <citation type="journal article" date="2019" name="Int. J. Syst. Evol. Microbiol.">
        <title>The Global Catalogue of Microorganisms (GCM) 10K type strain sequencing project: providing services to taxonomists for standard genome sequencing and annotation.</title>
        <authorList>
            <consortium name="The Broad Institute Genomics Platform"/>
            <consortium name="The Broad Institute Genome Sequencing Center for Infectious Disease"/>
            <person name="Wu L."/>
            <person name="Ma J."/>
        </authorList>
    </citation>
    <scope>NUCLEOTIDE SEQUENCE [LARGE SCALE GENOMIC DNA]</scope>
    <source>
        <strain evidence="2">KLKA75</strain>
    </source>
</reference>
<dbReference type="RefSeq" id="WP_378251591.1">
    <property type="nucleotide sequence ID" value="NZ_JBHSIT010000001.1"/>
</dbReference>
<dbReference type="EMBL" id="JBHSIT010000001">
    <property type="protein sequence ID" value="MFC4905853.1"/>
    <property type="molecule type" value="Genomic_DNA"/>
</dbReference>
<proteinExistence type="predicted"/>